<sequence length="577" mass="62639">MNWRGVVFLSCCFILTVLFLSVAHYSDALPFLVDYLPASVGSGGLLWQVQTTFLSVGFAGLAIAAQLFVEAPLAIGASRGRVLDYIWAGWFVGVGLAANSAIAIETIWLPSEVGLLGLMFTWFALTIVLLVLSTVRLTRLFGHPSLLDAVVRQSLVETISSRLLEVSSRYAGATKGLESLLAPTGEMGAPRGWTLRVQVSEAGRIVRAVRPKAVRQALAAMAPRATALASTEGEGATEYVPPQITLDIDPGDRVRPGDIAFRVTTSREIDEMTGARVSQLLQSSIEFEPTFGALPPADSQDRASEYNRFLRVLAEKDRDLTPQENDLQGALQEQIAKWNESEAAGLAAEPLSEARIEVIRASLRDGLNQQINLATLIPVADAASDSADTSRPILGMNLQVPREFLVDKVFNGTCADPTGFGEIIARGFTDGEDQRAIDVLRSLQTEILNPEAAVIRQSIHALGDDAEHYVLLTPFGGLDDLADWYSSDFRRDLEVVTHVETGMLDNEAILFDRRSSLSSIRRPEDKDGLSRVEGTSIALGVFEDVDDDLEPQVRVEAGEYFVVWAGAAPRVVRFVAA</sequence>
<feature type="transmembrane region" description="Helical" evidence="1">
    <location>
        <begin position="85"/>
        <end position="109"/>
    </location>
</feature>
<dbReference type="Proteomes" id="UP001283109">
    <property type="component" value="Unassembled WGS sequence"/>
</dbReference>
<proteinExistence type="predicted"/>
<evidence type="ECO:0000313" key="2">
    <source>
        <dbReference type="EMBL" id="MDW4572619.1"/>
    </source>
</evidence>
<keyword evidence="1" id="KW-0812">Transmembrane</keyword>
<protein>
    <submittedName>
        <fullName evidence="2">Uncharacterized protein</fullName>
    </submittedName>
</protein>
<organism evidence="2 3">
    <name type="scientific">Microbacterium arthrosphaerae</name>
    <dbReference type="NCBI Taxonomy" id="792652"/>
    <lineage>
        <taxon>Bacteria</taxon>
        <taxon>Bacillati</taxon>
        <taxon>Actinomycetota</taxon>
        <taxon>Actinomycetes</taxon>
        <taxon>Micrococcales</taxon>
        <taxon>Microbacteriaceae</taxon>
        <taxon>Microbacterium</taxon>
    </lineage>
</organism>
<dbReference type="RefSeq" id="WP_318353144.1">
    <property type="nucleotide sequence ID" value="NZ_JAWQEV010000002.1"/>
</dbReference>
<feature type="transmembrane region" description="Helical" evidence="1">
    <location>
        <begin position="52"/>
        <end position="73"/>
    </location>
</feature>
<evidence type="ECO:0000256" key="1">
    <source>
        <dbReference type="SAM" id="Phobius"/>
    </source>
</evidence>
<keyword evidence="1" id="KW-1133">Transmembrane helix</keyword>
<keyword evidence="1" id="KW-0472">Membrane</keyword>
<comment type="caution">
    <text evidence="2">The sequence shown here is derived from an EMBL/GenBank/DDBJ whole genome shotgun (WGS) entry which is preliminary data.</text>
</comment>
<dbReference type="EMBL" id="JAWQEV010000002">
    <property type="protein sequence ID" value="MDW4572619.1"/>
    <property type="molecule type" value="Genomic_DNA"/>
</dbReference>
<gene>
    <name evidence="2" type="ORF">R8Z58_07495</name>
</gene>
<feature type="transmembrane region" description="Helical" evidence="1">
    <location>
        <begin position="115"/>
        <end position="135"/>
    </location>
</feature>
<keyword evidence="3" id="KW-1185">Reference proteome</keyword>
<reference evidence="2 3" key="1">
    <citation type="submission" date="2023-11" db="EMBL/GenBank/DDBJ databases">
        <title>Draft genome sequence of Microbacterium arthrosphaerae JCM 30492.</title>
        <authorList>
            <person name="Zhang G."/>
            <person name="Ding Y."/>
        </authorList>
    </citation>
    <scope>NUCLEOTIDE SEQUENCE [LARGE SCALE GENOMIC DNA]</scope>
    <source>
        <strain evidence="2 3">JCM 30492</strain>
    </source>
</reference>
<name>A0ABU4GZY3_9MICO</name>
<accession>A0ABU4GZY3</accession>
<evidence type="ECO:0000313" key="3">
    <source>
        <dbReference type="Proteomes" id="UP001283109"/>
    </source>
</evidence>